<dbReference type="GO" id="GO:0051607">
    <property type="term" value="P:defense response to virus"/>
    <property type="evidence" value="ECO:0007669"/>
    <property type="project" value="UniProtKB-KW"/>
</dbReference>
<dbReference type="Gene3D" id="3.30.70.2660">
    <property type="match status" value="1"/>
</dbReference>
<evidence type="ECO:0000313" key="2">
    <source>
        <dbReference type="EMBL" id="HGK23745.1"/>
    </source>
</evidence>
<dbReference type="Pfam" id="PF09704">
    <property type="entry name" value="Cas_Cas5d"/>
    <property type="match status" value="1"/>
</dbReference>
<dbReference type="InterPro" id="IPR013422">
    <property type="entry name" value="CRISPR-assoc_prot_Cas5_N"/>
</dbReference>
<dbReference type="EMBL" id="DTDV01000013">
    <property type="protein sequence ID" value="HGK23745.1"/>
    <property type="molecule type" value="Genomic_DNA"/>
</dbReference>
<dbReference type="InterPro" id="IPR013421">
    <property type="entry name" value="CRISPR-assoc_prot_Cas5_HALMA"/>
</dbReference>
<comment type="caution">
    <text evidence="2">The sequence shown here is derived from an EMBL/GenBank/DDBJ whole genome shotgun (WGS) entry which is preliminary data.</text>
</comment>
<dbReference type="NCBIfam" id="TIGR02592">
    <property type="entry name" value="cas_Cas5h"/>
    <property type="match status" value="1"/>
</dbReference>
<organism evidence="2">
    <name type="scientific">Dictyoglomus thermophilum</name>
    <dbReference type="NCBI Taxonomy" id="14"/>
    <lineage>
        <taxon>Bacteria</taxon>
        <taxon>Pseudomonadati</taxon>
        <taxon>Dictyoglomota</taxon>
        <taxon>Dictyoglomia</taxon>
        <taxon>Dictyoglomales</taxon>
        <taxon>Dictyoglomaceae</taxon>
        <taxon>Dictyoglomus</taxon>
    </lineage>
</organism>
<dbReference type="AlphaFoldDB" id="A0A7V3ZJ48"/>
<dbReference type="GO" id="GO:0043571">
    <property type="term" value="P:maintenance of CRISPR repeat elements"/>
    <property type="evidence" value="ECO:0007669"/>
    <property type="project" value="InterPro"/>
</dbReference>
<name>A0A7V3ZJ48_DICTH</name>
<accession>A0A7V3ZJ48</accession>
<dbReference type="NCBIfam" id="TIGR02593">
    <property type="entry name" value="CRISPR_cas5"/>
    <property type="match status" value="1"/>
</dbReference>
<proteinExistence type="predicted"/>
<dbReference type="RefSeq" id="WP_149123217.1">
    <property type="nucleotide sequence ID" value="NZ_VTFL01000007.1"/>
</dbReference>
<dbReference type="InterPro" id="IPR021124">
    <property type="entry name" value="CRISPR-assoc_prot_Cas5"/>
</dbReference>
<reference evidence="2" key="1">
    <citation type="journal article" date="2020" name="mSystems">
        <title>Genome- and Community-Level Interaction Insights into Carbon Utilization and Element Cycling Functions of Hydrothermarchaeota in Hydrothermal Sediment.</title>
        <authorList>
            <person name="Zhou Z."/>
            <person name="Liu Y."/>
            <person name="Xu W."/>
            <person name="Pan J."/>
            <person name="Luo Z.H."/>
            <person name="Li M."/>
        </authorList>
    </citation>
    <scope>NUCLEOTIDE SEQUENCE [LARGE SCALE GENOMIC DNA]</scope>
    <source>
        <strain evidence="2">SpSt-70</strain>
    </source>
</reference>
<gene>
    <name evidence="2" type="primary">cas5b</name>
    <name evidence="2" type="ORF">ENU78_04760</name>
</gene>
<keyword evidence="1" id="KW-0051">Antiviral defense</keyword>
<sequence>MRVIVFDLLGKMAHFRKFYTNSSSLSYHFPPRTTIVGLIAGLLGYERDTYYEIFSTDKAKITIGVKSPLRKILQVVNYVWAENVKQLNQSRGQHTQIPLEIIFPQDMKEDICYRIFFHHKDEKIMEDLKNKLVNFDFCFPPYLGITEFVGKVDFIGEGMAEISRADKVLIDSVVSVDYIKKNSLILEPQVGAQYVKEKMPLSFNKDRLLEDPPKEFIGEIKIGKISLKGNVEYYKVEVKDLVQNVIFMED</sequence>
<protein>
    <submittedName>
        <fullName evidence="2">Type I-B CRISPR-associated protein Cas5</fullName>
    </submittedName>
</protein>
<evidence type="ECO:0000256" key="1">
    <source>
        <dbReference type="ARBA" id="ARBA00023118"/>
    </source>
</evidence>